<dbReference type="PROSITE" id="PS50893">
    <property type="entry name" value="ABC_TRANSPORTER_2"/>
    <property type="match status" value="2"/>
</dbReference>
<evidence type="ECO:0000256" key="10">
    <source>
        <dbReference type="ARBA" id="ARBA00022884"/>
    </source>
</evidence>
<evidence type="ECO:0000256" key="5">
    <source>
        <dbReference type="ARBA" id="ARBA00022737"/>
    </source>
</evidence>
<evidence type="ECO:0000256" key="7">
    <source>
        <dbReference type="ARBA" id="ARBA00022801"/>
    </source>
</evidence>
<keyword evidence="13" id="KW-0175">Coiled coil</keyword>
<evidence type="ECO:0000256" key="3">
    <source>
        <dbReference type="ARBA" id="ARBA00022555"/>
    </source>
</evidence>
<dbReference type="FunFam" id="3.40.50.300:FF:000011">
    <property type="entry name" value="Putative ABC transporter ATP-binding component"/>
    <property type="match status" value="1"/>
</dbReference>
<evidence type="ECO:0000256" key="1">
    <source>
        <dbReference type="ARBA" id="ARBA00005868"/>
    </source>
</evidence>
<dbReference type="GO" id="GO:0005524">
    <property type="term" value="F:ATP binding"/>
    <property type="evidence" value="ECO:0007669"/>
    <property type="project" value="UniProtKB-UniRule"/>
</dbReference>
<comment type="similarity">
    <text evidence="1 12">Belongs to the ABC transporter superfamily. ABCF family. Translational throttle EttA subfamily.</text>
</comment>
<dbReference type="NCBIfam" id="TIGR03719">
    <property type="entry name" value="ABC_ABC_ChvD"/>
    <property type="match status" value="1"/>
</dbReference>
<gene>
    <name evidence="12" type="primary">ettA</name>
    <name evidence="15" type="ORF">ING2E5B_0880</name>
</gene>
<keyword evidence="9 12" id="KW-0810">Translation regulation</keyword>
<dbReference type="Proteomes" id="UP000032417">
    <property type="component" value="Chromosome 1"/>
</dbReference>
<dbReference type="GO" id="GO:0005737">
    <property type="term" value="C:cytoplasm"/>
    <property type="evidence" value="ECO:0007669"/>
    <property type="project" value="UniProtKB-SubCell"/>
</dbReference>
<keyword evidence="10 12" id="KW-0694">RNA-binding</keyword>
<dbReference type="Pfam" id="PF12848">
    <property type="entry name" value="ABC_tran_Xtn"/>
    <property type="match status" value="1"/>
</dbReference>
<dbReference type="GO" id="GO:0019843">
    <property type="term" value="F:rRNA binding"/>
    <property type="evidence" value="ECO:0007669"/>
    <property type="project" value="UniProtKB-UniRule"/>
</dbReference>
<keyword evidence="6 12" id="KW-0547">Nucleotide-binding</keyword>
<feature type="binding site" evidence="12">
    <location>
        <begin position="364"/>
        <end position="371"/>
    </location>
    <ligand>
        <name>ATP</name>
        <dbReference type="ChEBI" id="CHEBI:30616"/>
        <label>2</label>
    </ligand>
</feature>
<evidence type="ECO:0000256" key="9">
    <source>
        <dbReference type="ARBA" id="ARBA00022845"/>
    </source>
</evidence>
<proteinExistence type="inferred from homology"/>
<dbReference type="PANTHER" id="PTHR43858">
    <property type="entry name" value="ENERGY-DEPENDENT TRANSLATIONAL THROTTLE PROTEIN ETTA"/>
    <property type="match status" value="1"/>
</dbReference>
<keyword evidence="7 12" id="KW-0378">Hydrolase</keyword>
<dbReference type="NCBIfam" id="NF008775">
    <property type="entry name" value="PRK11819.1"/>
    <property type="match status" value="1"/>
</dbReference>
<dbReference type="PATRIC" id="fig|1562970.3.peg.872"/>
<dbReference type="PANTHER" id="PTHR43858:SF1">
    <property type="entry name" value="ABC TRANSPORTER-RELATED PROTEIN"/>
    <property type="match status" value="1"/>
</dbReference>
<dbReference type="CDD" id="cd03221">
    <property type="entry name" value="ABCF_EF-3"/>
    <property type="match status" value="2"/>
</dbReference>
<dbReference type="HOGENOM" id="CLU_000604_36_0_10"/>
<comment type="subunit">
    <text evidence="12">Monomer. Probably contacts ribosomal proteins L1, L5, L33 and S7, the 16S and 23S rRNA and the P-site containing tRNA(fMet).</text>
</comment>
<dbReference type="HAMAP" id="MF_00847">
    <property type="entry name" value="EttA"/>
    <property type="match status" value="1"/>
</dbReference>
<evidence type="ECO:0000256" key="13">
    <source>
        <dbReference type="SAM" id="Coils"/>
    </source>
</evidence>
<dbReference type="SUPFAM" id="SSF52540">
    <property type="entry name" value="P-loop containing nucleoside triphosphate hydrolases"/>
    <property type="match status" value="2"/>
</dbReference>
<dbReference type="KEGG" id="pbt:ING2E5B_0880"/>
<name>A0A098C147_9BACT</name>
<dbReference type="InterPro" id="IPR032781">
    <property type="entry name" value="ABC_tran_Xtn"/>
</dbReference>
<evidence type="ECO:0000256" key="6">
    <source>
        <dbReference type="ARBA" id="ARBA00022741"/>
    </source>
</evidence>
<comment type="domain">
    <text evidence="12">The P-site tRNA interaction motif (PtIM domain) probably interacts with the P-site tRNA(fMet) as well as the 23S rRNA.</text>
</comment>
<keyword evidence="5 12" id="KW-0677">Repeat</keyword>
<evidence type="ECO:0000256" key="2">
    <source>
        <dbReference type="ARBA" id="ARBA00022490"/>
    </source>
</evidence>
<evidence type="ECO:0000259" key="14">
    <source>
        <dbReference type="PROSITE" id="PS50893"/>
    </source>
</evidence>
<dbReference type="GO" id="GO:0045900">
    <property type="term" value="P:negative regulation of translational elongation"/>
    <property type="evidence" value="ECO:0007669"/>
    <property type="project" value="UniProtKB-UniRule"/>
</dbReference>
<dbReference type="PROSITE" id="PS00211">
    <property type="entry name" value="ABC_TRANSPORTER_1"/>
    <property type="match status" value="1"/>
</dbReference>
<dbReference type="InterPro" id="IPR017871">
    <property type="entry name" value="ABC_transporter-like_CS"/>
</dbReference>
<keyword evidence="3 12" id="KW-0820">tRNA-binding</keyword>
<comment type="subcellular location">
    <subcellularLocation>
        <location evidence="12">Cytoplasm</location>
    </subcellularLocation>
    <text evidence="12">Associates with ribosomes and polysomes.</text>
</comment>
<dbReference type="GO" id="GO:0000049">
    <property type="term" value="F:tRNA binding"/>
    <property type="evidence" value="ECO:0007669"/>
    <property type="project" value="UniProtKB-UniRule"/>
</dbReference>
<evidence type="ECO:0000256" key="12">
    <source>
        <dbReference type="HAMAP-Rule" id="MF_00847"/>
    </source>
</evidence>
<feature type="domain" description="ABC transporter" evidence="14">
    <location>
        <begin position="9"/>
        <end position="267"/>
    </location>
</feature>
<feature type="domain" description="ABC transporter" evidence="14">
    <location>
        <begin position="332"/>
        <end position="558"/>
    </location>
</feature>
<protein>
    <recommendedName>
        <fullName evidence="12">Energy-dependent translational throttle protein EttA</fullName>
        <ecNumber evidence="12">3.6.1.-</ecNumber>
    </recommendedName>
    <alternativeName>
        <fullName evidence="12">Translational regulatory factor EttA</fullName>
    </alternativeName>
</protein>
<reference evidence="15 16" key="1">
    <citation type="submission" date="2014-08" db="EMBL/GenBank/DDBJ databases">
        <authorList>
            <person name="Wibberg D."/>
        </authorList>
    </citation>
    <scope>NUCLEOTIDE SEQUENCE [LARGE SCALE GENOMIC DNA]</scope>
    <source>
        <strain evidence="16">ING2-E5B</strain>
    </source>
</reference>
<dbReference type="FunFam" id="3.40.50.300:FF:000183">
    <property type="entry name" value="ABC transporter ATP-binding protein yjjK"/>
    <property type="match status" value="1"/>
</dbReference>
<dbReference type="GO" id="GO:0006412">
    <property type="term" value="P:translation"/>
    <property type="evidence" value="ECO:0007669"/>
    <property type="project" value="UniProtKB-KW"/>
</dbReference>
<dbReference type="GO" id="GO:0016887">
    <property type="term" value="F:ATP hydrolysis activity"/>
    <property type="evidence" value="ECO:0007669"/>
    <property type="project" value="UniProtKB-UniRule"/>
</dbReference>
<evidence type="ECO:0000256" key="4">
    <source>
        <dbReference type="ARBA" id="ARBA00022730"/>
    </source>
</evidence>
<dbReference type="EMBL" id="LN515532">
    <property type="protein sequence ID" value="CEA15642.1"/>
    <property type="molecule type" value="Genomic_DNA"/>
</dbReference>
<feature type="region of interest" description="PtIM" evidence="12">
    <location>
        <begin position="250"/>
        <end position="330"/>
    </location>
</feature>
<evidence type="ECO:0000256" key="11">
    <source>
        <dbReference type="ARBA" id="ARBA00022917"/>
    </source>
</evidence>
<dbReference type="EC" id="3.6.1.-" evidence="12"/>
<keyword evidence="16" id="KW-1185">Reference proteome</keyword>
<keyword evidence="4 12" id="KW-0699">rRNA-binding</keyword>
<keyword evidence="11 12" id="KW-0648">Protein biosynthesis</keyword>
<dbReference type="AlphaFoldDB" id="A0A098C147"/>
<dbReference type="SMART" id="SM00382">
    <property type="entry name" value="AAA"/>
    <property type="match status" value="2"/>
</dbReference>
<dbReference type="InterPro" id="IPR027417">
    <property type="entry name" value="P-loop_NTPase"/>
</dbReference>
<sequence length="559" mass="63354">MADDKKIIFSMVGVSKTFPPHKQVLKDIYLSFYYGAKIGIIGLNGSGKSTLLKIIAGIEKEYQGDVVSDKSFTVGYLEQDPKLDPDKTVIDVVREGVKPVMDLLTEYEDINLKFGLPEYYEDEEKMNGLFARQAELQDKLDACDAWNIDNRLERAMDALRCPPEDQSISELSGGERRRVALCRLLLQEPDVLLLDEPTNHLDAESIDWLEQHLQQYRGTVICITHDRYFLDHVAGWILELDRGEGIPWKGNYTSWLEQKTKRMEQEEKQASKRRKTLERELEWINLAPKARHAKGKARINSYEQMLNQDQKEREEKLEIFIPNGPRLGNKVIEAHGVSKAFGDKLLFDNLNFMLPPNGIVGVIGPNGAGKTTLFRLIQGMEKPDAGKFEVGETVVTAYVDQAHEAIDPTKTVYQVVSGGSDFVRVGGRDINSRAYLARFNFSGADQEKLCGVLSGGERNRLHLALTLKAGANVLLLDEPTNDIDVNTLRALEEGLENFAGCAVVISHDRWFLDRICTHILAFEGNSEVFFFEGTYSEYEENKKMRLGNSEPKRVRYRKL</sequence>
<accession>A0A098C147</accession>
<dbReference type="Pfam" id="PF00005">
    <property type="entry name" value="ABC_tran"/>
    <property type="match status" value="2"/>
</dbReference>
<comment type="domain">
    <text evidence="12">The arm domain is inserted in the first ABC transporter domain. Probably contacts ribosomal protein L1.</text>
</comment>
<comment type="function">
    <text evidence="12">A translation factor that gates the progression of the 70S ribosomal initiation complex (IC, containing tRNA(fMet) in the P-site) into the translation elongation cycle by using a mechanism sensitive to the ATP/ADP ratio. Binds to the 70S ribosome E-site where it modulates the state of the translating ribosome during subunit translocation. ATP hydrolysis probably frees it from the ribosome, which can enter the elongation phase.</text>
</comment>
<dbReference type="InterPro" id="IPR022374">
    <property type="entry name" value="EttA"/>
</dbReference>
<dbReference type="OrthoDB" id="1521973at2"/>
<dbReference type="STRING" id="1562970.ING2E5B_0880"/>
<dbReference type="InterPro" id="IPR003593">
    <property type="entry name" value="AAA+_ATPase"/>
</dbReference>
<dbReference type="GO" id="GO:0043022">
    <property type="term" value="F:ribosome binding"/>
    <property type="evidence" value="ECO:0007669"/>
    <property type="project" value="UniProtKB-UniRule"/>
</dbReference>
<dbReference type="InterPro" id="IPR003439">
    <property type="entry name" value="ABC_transporter-like_ATP-bd"/>
</dbReference>
<keyword evidence="8 12" id="KW-0067">ATP-binding</keyword>
<dbReference type="Gene3D" id="3.40.50.300">
    <property type="entry name" value="P-loop containing nucleotide triphosphate hydrolases"/>
    <property type="match status" value="2"/>
</dbReference>
<organism evidence="15 16">
    <name type="scientific">Fermentimonas caenicola</name>
    <dbReference type="NCBI Taxonomy" id="1562970"/>
    <lineage>
        <taxon>Bacteria</taxon>
        <taxon>Pseudomonadati</taxon>
        <taxon>Bacteroidota</taxon>
        <taxon>Bacteroidia</taxon>
        <taxon>Bacteroidales</taxon>
        <taxon>Dysgonomonadaceae</taxon>
        <taxon>Fermentimonas</taxon>
    </lineage>
</organism>
<evidence type="ECO:0000313" key="16">
    <source>
        <dbReference type="Proteomes" id="UP000032417"/>
    </source>
</evidence>
<keyword evidence="2 12" id="KW-0963">Cytoplasm</keyword>
<evidence type="ECO:0000256" key="8">
    <source>
        <dbReference type="ARBA" id="ARBA00022840"/>
    </source>
</evidence>
<evidence type="ECO:0000313" key="15">
    <source>
        <dbReference type="EMBL" id="CEA15642.1"/>
    </source>
</evidence>
<comment type="catalytic activity">
    <reaction evidence="12">
        <text>ATP + H2O = ADP + phosphate + H(+)</text>
        <dbReference type="Rhea" id="RHEA:13065"/>
        <dbReference type="ChEBI" id="CHEBI:15377"/>
        <dbReference type="ChEBI" id="CHEBI:15378"/>
        <dbReference type="ChEBI" id="CHEBI:30616"/>
        <dbReference type="ChEBI" id="CHEBI:43474"/>
        <dbReference type="ChEBI" id="CHEBI:456216"/>
    </reaction>
</comment>
<comment type="caution">
    <text evidence="12">Lacks conserved residue(s) required for the propagation of feature annotation.</text>
</comment>
<feature type="coiled-coil region" evidence="13">
    <location>
        <begin position="256"/>
        <end position="319"/>
    </location>
</feature>